<organism evidence="1 2">
    <name type="scientific">Hyalomma asiaticum</name>
    <name type="common">Tick</name>
    <dbReference type="NCBI Taxonomy" id="266040"/>
    <lineage>
        <taxon>Eukaryota</taxon>
        <taxon>Metazoa</taxon>
        <taxon>Ecdysozoa</taxon>
        <taxon>Arthropoda</taxon>
        <taxon>Chelicerata</taxon>
        <taxon>Arachnida</taxon>
        <taxon>Acari</taxon>
        <taxon>Parasitiformes</taxon>
        <taxon>Ixodida</taxon>
        <taxon>Ixodoidea</taxon>
        <taxon>Ixodidae</taxon>
        <taxon>Hyalomminae</taxon>
        <taxon>Hyalomma</taxon>
    </lineage>
</organism>
<dbReference type="Proteomes" id="UP000821845">
    <property type="component" value="Chromosome 11"/>
</dbReference>
<keyword evidence="2" id="KW-1185">Reference proteome</keyword>
<accession>A0ACB7T398</accession>
<sequence>MQPVPVVDEQSLAQSLAWRWARPSARETRDEFETRASQSTGRQDAQATRNDAGQRSAINVRRVDDVAFAKHTWCIRRDAGEEVPIAAADRGGGPVWVVPGGVIPPLSRRGSRARKRPRQFARGEEAGVGGGRTAGETETRSREHIVDEEKWTRTQRRDWTVEWFRKVLEIHVEFKRAAIPSKQLRFVLHPGSQSASSSLDIALHTALPSARSPLRQRARGLSPIGRLASAGCCLARRITRLPTPLSPPPRCGTCGRARAAAVPVGGEIRGSRRTRVGRRDSLWFVPRAMDQAGEPEVHHVWAKAVTADASCEQQLIEPVEEVVPVEECGPFCKICHLPARDDDPLISPCRCSGTVQYIHCGCLTRWLEILSKKSRKPPSCELCQYQYQWHKKFRAGGSWRLPPCSRRDKVLHSVFLLAVLVMVACATVTIVCFRQEAPSSDLTHSELVTLVCGVLFFLAFFVAMYVEVTARSTLYRLLLRFVYLNQQWYIDEYDAKRGPVAV</sequence>
<proteinExistence type="predicted"/>
<evidence type="ECO:0000313" key="2">
    <source>
        <dbReference type="Proteomes" id="UP000821845"/>
    </source>
</evidence>
<comment type="caution">
    <text evidence="1">The sequence shown here is derived from an EMBL/GenBank/DDBJ whole genome shotgun (WGS) entry which is preliminary data.</text>
</comment>
<evidence type="ECO:0000313" key="1">
    <source>
        <dbReference type="EMBL" id="KAH6940578.1"/>
    </source>
</evidence>
<gene>
    <name evidence="1" type="ORF">HPB50_002635</name>
</gene>
<reference evidence="1" key="1">
    <citation type="submission" date="2020-05" db="EMBL/GenBank/DDBJ databases">
        <title>Large-scale comparative analyses of tick genomes elucidate their genetic diversity and vector capacities.</title>
        <authorList>
            <person name="Jia N."/>
            <person name="Wang J."/>
            <person name="Shi W."/>
            <person name="Du L."/>
            <person name="Sun Y."/>
            <person name="Zhan W."/>
            <person name="Jiang J."/>
            <person name="Wang Q."/>
            <person name="Zhang B."/>
            <person name="Ji P."/>
            <person name="Sakyi L.B."/>
            <person name="Cui X."/>
            <person name="Yuan T."/>
            <person name="Jiang B."/>
            <person name="Yang W."/>
            <person name="Lam T.T.-Y."/>
            <person name="Chang Q."/>
            <person name="Ding S."/>
            <person name="Wang X."/>
            <person name="Zhu J."/>
            <person name="Ruan X."/>
            <person name="Zhao L."/>
            <person name="Wei J."/>
            <person name="Que T."/>
            <person name="Du C."/>
            <person name="Cheng J."/>
            <person name="Dai P."/>
            <person name="Han X."/>
            <person name="Huang E."/>
            <person name="Gao Y."/>
            <person name="Liu J."/>
            <person name="Shao H."/>
            <person name="Ye R."/>
            <person name="Li L."/>
            <person name="Wei W."/>
            <person name="Wang X."/>
            <person name="Wang C."/>
            <person name="Yang T."/>
            <person name="Huo Q."/>
            <person name="Li W."/>
            <person name="Guo W."/>
            <person name="Chen H."/>
            <person name="Zhou L."/>
            <person name="Ni X."/>
            <person name="Tian J."/>
            <person name="Zhou Y."/>
            <person name="Sheng Y."/>
            <person name="Liu T."/>
            <person name="Pan Y."/>
            <person name="Xia L."/>
            <person name="Li J."/>
            <person name="Zhao F."/>
            <person name="Cao W."/>
        </authorList>
    </citation>
    <scope>NUCLEOTIDE SEQUENCE</scope>
    <source>
        <strain evidence="1">Hyas-2018</strain>
    </source>
</reference>
<name>A0ACB7T398_HYAAI</name>
<protein>
    <submittedName>
        <fullName evidence="1">Uncharacterized protein</fullName>
    </submittedName>
</protein>
<dbReference type="EMBL" id="CM023491">
    <property type="protein sequence ID" value="KAH6940578.1"/>
    <property type="molecule type" value="Genomic_DNA"/>
</dbReference>